<comment type="similarity">
    <text evidence="4">Belongs to the NIPA (TC 2.A.7) family.</text>
</comment>
<comment type="caution">
    <text evidence="5">The sequence shown here is derived from an EMBL/GenBank/DDBJ whole genome shotgun (WGS) entry which is preliminary data.</text>
</comment>
<keyword evidence="4" id="KW-0967">Endosome</keyword>
<dbReference type="InterPro" id="IPR008521">
    <property type="entry name" value="Mg_trans_NIPA"/>
</dbReference>
<keyword evidence="3 4" id="KW-0472">Membrane</keyword>
<protein>
    <recommendedName>
        <fullName evidence="4">Probable magnesium transporter</fullName>
    </recommendedName>
</protein>
<reference evidence="5 6" key="1">
    <citation type="submission" date="2020-12" db="EMBL/GenBank/DDBJ databases">
        <title>Concerted genomic and epigenomic changes stabilize Arabidopsis allopolyploids.</title>
        <authorList>
            <person name="Chen Z."/>
        </authorList>
    </citation>
    <scope>NUCLEOTIDE SEQUENCE [LARGE SCALE GENOMIC DNA]</scope>
    <source>
        <strain evidence="5">As9502</strain>
        <tissue evidence="5">Leaf</tissue>
    </source>
</reference>
<dbReference type="EMBL" id="JAEFBJ010000007">
    <property type="protein sequence ID" value="KAG7588634.1"/>
    <property type="molecule type" value="Genomic_DNA"/>
</dbReference>
<comment type="caution">
    <text evidence="4">Lacks conserved residue(s) required for the propagation of feature annotation.</text>
</comment>
<proteinExistence type="inferred from homology"/>
<keyword evidence="4" id="KW-0460">Magnesium</keyword>
<comment type="subunit">
    <text evidence="4">Homodimer.</text>
</comment>
<dbReference type="GO" id="GO:0015095">
    <property type="term" value="F:magnesium ion transmembrane transporter activity"/>
    <property type="evidence" value="ECO:0007669"/>
    <property type="project" value="UniProtKB-UniRule"/>
</dbReference>
<keyword evidence="4" id="KW-0406">Ion transport</keyword>
<evidence type="ECO:0000313" key="5">
    <source>
        <dbReference type="EMBL" id="KAG7588631.1"/>
    </source>
</evidence>
<comment type="function">
    <text evidence="4">Acts as a Mg(2+) transporter. Can also transport other divalent cations such as Fe(2+), Sr(2+), Ba(2+), Mn(2+) and Co(2+) but to a much less extent than Mg(2+).</text>
</comment>
<evidence type="ECO:0000256" key="2">
    <source>
        <dbReference type="ARBA" id="ARBA00022989"/>
    </source>
</evidence>
<evidence type="ECO:0000256" key="4">
    <source>
        <dbReference type="RuleBase" id="RU363078"/>
    </source>
</evidence>
<evidence type="ECO:0000256" key="1">
    <source>
        <dbReference type="ARBA" id="ARBA00022692"/>
    </source>
</evidence>
<keyword evidence="1 4" id="KW-0812">Transmembrane</keyword>
<dbReference type="EMBL" id="JAEFBJ010000007">
    <property type="protein sequence ID" value="KAG7588631.1"/>
    <property type="molecule type" value="Genomic_DNA"/>
</dbReference>
<name>A0A8T2BZ05_ARASU</name>
<sequence length="132" mass="14784">MGEWVIGAFINIFGSVAINFGTNLLKLGHNERERLDLQDNGGGKMPLKPIIHFQTWRVGILVILHGNCLNFISFGYAAQVNVQSEVNSVMARLDRHVKDAEVLITSGLLQDNGIVVFRFSISSKKEAIFYFF</sequence>
<dbReference type="EMBL" id="JAEFBJ010000007">
    <property type="protein sequence ID" value="KAG7588632.1"/>
    <property type="molecule type" value="Genomic_DNA"/>
</dbReference>
<dbReference type="Proteomes" id="UP000694251">
    <property type="component" value="Chromosome 7"/>
</dbReference>
<keyword evidence="2 4" id="KW-1133">Transmembrane helix</keyword>
<evidence type="ECO:0000313" key="6">
    <source>
        <dbReference type="Proteomes" id="UP000694251"/>
    </source>
</evidence>
<dbReference type="EMBL" id="JAEFBJ010000007">
    <property type="protein sequence ID" value="KAG7588633.1"/>
    <property type="molecule type" value="Genomic_DNA"/>
</dbReference>
<keyword evidence="4" id="KW-1003">Cell membrane</keyword>
<dbReference type="PANTHER" id="PTHR12570">
    <property type="match status" value="1"/>
</dbReference>
<dbReference type="OrthoDB" id="165382at2759"/>
<dbReference type="GO" id="GO:0005886">
    <property type="term" value="C:plasma membrane"/>
    <property type="evidence" value="ECO:0007669"/>
    <property type="project" value="UniProtKB-SubCell"/>
</dbReference>
<gene>
    <name evidence="5" type="ORF">ISN44_As07g009570</name>
</gene>
<feature type="transmembrane region" description="Helical" evidence="4">
    <location>
        <begin position="6"/>
        <end position="25"/>
    </location>
</feature>
<dbReference type="GO" id="GO:0005769">
    <property type="term" value="C:early endosome"/>
    <property type="evidence" value="ECO:0007669"/>
    <property type="project" value="UniProtKB-SubCell"/>
</dbReference>
<comment type="subcellular location">
    <subcellularLocation>
        <location evidence="4">Cell membrane</location>
        <topology evidence="4">Multi-pass membrane protein</topology>
    </subcellularLocation>
    <subcellularLocation>
        <location evidence="4">Early endosome</location>
    </subcellularLocation>
</comment>
<keyword evidence="6" id="KW-1185">Reference proteome</keyword>
<accession>A0A8T2BZ05</accession>
<dbReference type="PANTHER" id="PTHR12570:SF9">
    <property type="entry name" value="MAGNESIUM TRANSPORTER NIPA8-RELATED"/>
    <property type="match status" value="1"/>
</dbReference>
<dbReference type="AlphaFoldDB" id="A0A8T2BZ05"/>
<organism evidence="5 6">
    <name type="scientific">Arabidopsis suecica</name>
    <name type="common">Swedish thale-cress</name>
    <name type="synonym">Cardaminopsis suecica</name>
    <dbReference type="NCBI Taxonomy" id="45249"/>
    <lineage>
        <taxon>Eukaryota</taxon>
        <taxon>Viridiplantae</taxon>
        <taxon>Streptophyta</taxon>
        <taxon>Embryophyta</taxon>
        <taxon>Tracheophyta</taxon>
        <taxon>Spermatophyta</taxon>
        <taxon>Magnoliopsida</taxon>
        <taxon>eudicotyledons</taxon>
        <taxon>Gunneridae</taxon>
        <taxon>Pentapetalae</taxon>
        <taxon>rosids</taxon>
        <taxon>malvids</taxon>
        <taxon>Brassicales</taxon>
        <taxon>Brassicaceae</taxon>
        <taxon>Camelineae</taxon>
        <taxon>Arabidopsis</taxon>
    </lineage>
</organism>
<keyword evidence="4" id="KW-0813">Transport</keyword>
<evidence type="ECO:0000256" key="3">
    <source>
        <dbReference type="ARBA" id="ARBA00023136"/>
    </source>
</evidence>